<evidence type="ECO:0000256" key="3">
    <source>
        <dbReference type="ARBA" id="ARBA00022723"/>
    </source>
</evidence>
<keyword evidence="3" id="KW-0479">Metal-binding</keyword>
<proteinExistence type="inferred from homology"/>
<dbReference type="GO" id="GO:0046872">
    <property type="term" value="F:metal ion binding"/>
    <property type="evidence" value="ECO:0007669"/>
    <property type="project" value="UniProtKB-KW"/>
</dbReference>
<dbReference type="InterPro" id="IPR003154">
    <property type="entry name" value="S1/P1nuclease"/>
</dbReference>
<dbReference type="InterPro" id="IPR008947">
    <property type="entry name" value="PLipase_C/P1_nuclease_dom_sf"/>
</dbReference>
<dbReference type="GO" id="GO:0006308">
    <property type="term" value="P:DNA catabolic process"/>
    <property type="evidence" value="ECO:0007669"/>
    <property type="project" value="InterPro"/>
</dbReference>
<evidence type="ECO:0000256" key="7">
    <source>
        <dbReference type="ARBA" id="ARBA00023180"/>
    </source>
</evidence>
<dbReference type="Pfam" id="PF02265">
    <property type="entry name" value="S1-P1_nuclease"/>
    <property type="match status" value="1"/>
</dbReference>
<dbReference type="Gene3D" id="1.10.575.10">
    <property type="entry name" value="P1 Nuclease"/>
    <property type="match status" value="1"/>
</dbReference>
<dbReference type="GO" id="GO:0004519">
    <property type="term" value="F:endonuclease activity"/>
    <property type="evidence" value="ECO:0007669"/>
    <property type="project" value="UniProtKB-KW"/>
</dbReference>
<evidence type="ECO:0000313" key="8">
    <source>
        <dbReference type="EMBL" id="KAF0713183.1"/>
    </source>
</evidence>
<dbReference type="AlphaFoldDB" id="A0A6A4ZKW7"/>
<evidence type="ECO:0000256" key="5">
    <source>
        <dbReference type="ARBA" id="ARBA00022801"/>
    </source>
</evidence>
<dbReference type="PANTHER" id="PTHR33146:SF10">
    <property type="entry name" value="STRAND-SPECIFIC NUCLEASE, PUTATIVE-RELATED"/>
    <property type="match status" value="1"/>
</dbReference>
<keyword evidence="2" id="KW-0540">Nuclease</keyword>
<dbReference type="CDD" id="cd11010">
    <property type="entry name" value="S1-P1_nuclease"/>
    <property type="match status" value="1"/>
</dbReference>
<feature type="non-terminal residue" evidence="8">
    <location>
        <position position="1"/>
    </location>
</feature>
<dbReference type="SUPFAM" id="SSF48537">
    <property type="entry name" value="Phospholipase C/P1 nuclease"/>
    <property type="match status" value="1"/>
</dbReference>
<dbReference type="GO" id="GO:0016788">
    <property type="term" value="F:hydrolase activity, acting on ester bonds"/>
    <property type="evidence" value="ECO:0007669"/>
    <property type="project" value="InterPro"/>
</dbReference>
<accession>A0A6A4ZKW7</accession>
<sequence length="313" mass="34614">ASQLLDPKDLATINSLLQDWEEAYPNTAEVTTATIWADLIKCDSVSATYCPSAKKPSVKYTDDWHYIDLPMNVNGTDWNGLTSKDVDKLIKASLDGRGLNTLVELFKTMAKTHSKWSANWAVRYVLHVFSDIHQPLHATGAISEKFPGGDAGGNFYGFVQPCSASNLHAMWDNVAGTYTSNWYPDSVPGSPARVALAANATKLLSLYGKDEDKLNYAQYSGLPFYSNFTAAVFKDKAIEKIFTESYDISRSVVYVGLDYTWTGEKKDKIPCPSAEYQAKVVATTEPRLVLAGRRLAVVLKEFARQLRTQGLAQ</sequence>
<organism evidence="8">
    <name type="scientific">Aphanomyces stellatus</name>
    <dbReference type="NCBI Taxonomy" id="120398"/>
    <lineage>
        <taxon>Eukaryota</taxon>
        <taxon>Sar</taxon>
        <taxon>Stramenopiles</taxon>
        <taxon>Oomycota</taxon>
        <taxon>Saprolegniomycetes</taxon>
        <taxon>Saprolegniales</taxon>
        <taxon>Verrucalvaceae</taxon>
        <taxon>Aphanomyces</taxon>
    </lineage>
</organism>
<comment type="caution">
    <text evidence="8">The sequence shown here is derived from an EMBL/GenBank/DDBJ whole genome shotgun (WGS) entry which is preliminary data.</text>
</comment>
<protein>
    <submittedName>
        <fullName evidence="8">Uncharacterized protein</fullName>
    </submittedName>
</protein>
<dbReference type="OrthoDB" id="441446at2759"/>
<dbReference type="GO" id="GO:0003676">
    <property type="term" value="F:nucleic acid binding"/>
    <property type="evidence" value="ECO:0007669"/>
    <property type="project" value="InterPro"/>
</dbReference>
<dbReference type="EMBL" id="VJMH01001104">
    <property type="protein sequence ID" value="KAF0713183.1"/>
    <property type="molecule type" value="Genomic_DNA"/>
</dbReference>
<gene>
    <name evidence="8" type="ORF">As57867_004456</name>
</gene>
<evidence type="ECO:0000256" key="4">
    <source>
        <dbReference type="ARBA" id="ARBA00022759"/>
    </source>
</evidence>
<name>A0A6A4ZKW7_9STRA</name>
<keyword evidence="6" id="KW-1015">Disulfide bond</keyword>
<reference evidence="8" key="1">
    <citation type="submission" date="2019-06" db="EMBL/GenBank/DDBJ databases">
        <title>Genomics analysis of Aphanomyces spp. identifies a new class of oomycete effector associated with host adaptation.</title>
        <authorList>
            <person name="Gaulin E."/>
        </authorList>
    </citation>
    <scope>NUCLEOTIDE SEQUENCE</scope>
    <source>
        <strain evidence="8">CBS 578.67</strain>
    </source>
</reference>
<dbReference type="PANTHER" id="PTHR33146">
    <property type="entry name" value="ENDONUCLEASE 4"/>
    <property type="match status" value="1"/>
</dbReference>
<keyword evidence="5" id="KW-0378">Hydrolase</keyword>
<evidence type="ECO:0000256" key="1">
    <source>
        <dbReference type="ARBA" id="ARBA00009547"/>
    </source>
</evidence>
<keyword evidence="7" id="KW-0325">Glycoprotein</keyword>
<comment type="similarity">
    <text evidence="1">Belongs to the nuclease type I family.</text>
</comment>
<evidence type="ECO:0000256" key="6">
    <source>
        <dbReference type="ARBA" id="ARBA00023157"/>
    </source>
</evidence>
<keyword evidence="4" id="KW-0255">Endonuclease</keyword>
<evidence type="ECO:0000256" key="2">
    <source>
        <dbReference type="ARBA" id="ARBA00022722"/>
    </source>
</evidence>